<evidence type="ECO:0000313" key="3">
    <source>
        <dbReference type="Proteomes" id="UP001054945"/>
    </source>
</evidence>
<name>A0AAV4N8S2_CAEEX</name>
<accession>A0AAV4N8S2</accession>
<gene>
    <name evidence="2" type="ORF">CEXT_555271</name>
</gene>
<feature type="region of interest" description="Disordered" evidence="1">
    <location>
        <begin position="1"/>
        <end position="23"/>
    </location>
</feature>
<keyword evidence="3" id="KW-1185">Reference proteome</keyword>
<evidence type="ECO:0000256" key="1">
    <source>
        <dbReference type="SAM" id="MobiDB-lite"/>
    </source>
</evidence>
<dbReference type="EMBL" id="BPLR01003058">
    <property type="protein sequence ID" value="GIX80749.1"/>
    <property type="molecule type" value="Genomic_DNA"/>
</dbReference>
<evidence type="ECO:0000313" key="2">
    <source>
        <dbReference type="EMBL" id="GIX80749.1"/>
    </source>
</evidence>
<dbReference type="Proteomes" id="UP001054945">
    <property type="component" value="Unassembled WGS sequence"/>
</dbReference>
<organism evidence="2 3">
    <name type="scientific">Caerostris extrusa</name>
    <name type="common">Bark spider</name>
    <name type="synonym">Caerostris bankana</name>
    <dbReference type="NCBI Taxonomy" id="172846"/>
    <lineage>
        <taxon>Eukaryota</taxon>
        <taxon>Metazoa</taxon>
        <taxon>Ecdysozoa</taxon>
        <taxon>Arthropoda</taxon>
        <taxon>Chelicerata</taxon>
        <taxon>Arachnida</taxon>
        <taxon>Araneae</taxon>
        <taxon>Araneomorphae</taxon>
        <taxon>Entelegynae</taxon>
        <taxon>Araneoidea</taxon>
        <taxon>Araneidae</taxon>
        <taxon>Caerostris</taxon>
    </lineage>
</organism>
<protein>
    <submittedName>
        <fullName evidence="2">Uncharacterized protein</fullName>
    </submittedName>
</protein>
<sequence length="71" mass="8128">MVYDAWEWGMEEEKELSSDPLKGTHSERRLCLGVETKPLQRGYSLSVNDRTCSSWEANFYLVGQADAQKLS</sequence>
<dbReference type="AlphaFoldDB" id="A0AAV4N8S2"/>
<proteinExistence type="predicted"/>
<reference evidence="2 3" key="1">
    <citation type="submission" date="2021-06" db="EMBL/GenBank/DDBJ databases">
        <title>Caerostris extrusa draft genome.</title>
        <authorList>
            <person name="Kono N."/>
            <person name="Arakawa K."/>
        </authorList>
    </citation>
    <scope>NUCLEOTIDE SEQUENCE [LARGE SCALE GENOMIC DNA]</scope>
</reference>
<comment type="caution">
    <text evidence="2">The sequence shown here is derived from an EMBL/GenBank/DDBJ whole genome shotgun (WGS) entry which is preliminary data.</text>
</comment>